<evidence type="ECO:0000256" key="1">
    <source>
        <dbReference type="SAM" id="Phobius"/>
    </source>
</evidence>
<name>A0A494YS88_9BACI</name>
<feature type="transmembrane region" description="Helical" evidence="1">
    <location>
        <begin position="167"/>
        <end position="188"/>
    </location>
</feature>
<protein>
    <submittedName>
        <fullName evidence="2">ABC transporter permease</fullName>
    </submittedName>
</protein>
<reference evidence="2 3" key="1">
    <citation type="journal article" date="2015" name="Antonie Van Leeuwenhoek">
        <title>Oceanobacillus bengalensis sp. nov., a bacterium isolated from seawater of the Bay of Bengal.</title>
        <authorList>
            <person name="Yongchang O."/>
            <person name="Xiang W."/>
            <person name="Wang G."/>
        </authorList>
    </citation>
    <scope>NUCLEOTIDE SEQUENCE [LARGE SCALE GENOMIC DNA]</scope>
    <source>
        <strain evidence="2 3">MCCC 1K00260</strain>
    </source>
</reference>
<proteinExistence type="predicted"/>
<evidence type="ECO:0000313" key="2">
    <source>
        <dbReference type="EMBL" id="RKQ12493.1"/>
    </source>
</evidence>
<dbReference type="OrthoDB" id="1707305at2"/>
<gene>
    <name evidence="2" type="ORF">D8M05_17990</name>
</gene>
<keyword evidence="1" id="KW-0472">Membrane</keyword>
<organism evidence="2 3">
    <name type="scientific">Oceanobacillus bengalensis</name>
    <dbReference type="NCBI Taxonomy" id="1435466"/>
    <lineage>
        <taxon>Bacteria</taxon>
        <taxon>Bacillati</taxon>
        <taxon>Bacillota</taxon>
        <taxon>Bacilli</taxon>
        <taxon>Bacillales</taxon>
        <taxon>Bacillaceae</taxon>
        <taxon>Oceanobacillus</taxon>
    </lineage>
</organism>
<feature type="transmembrane region" description="Helical" evidence="1">
    <location>
        <begin position="96"/>
        <end position="123"/>
    </location>
</feature>
<dbReference type="Proteomes" id="UP000281813">
    <property type="component" value="Unassembled WGS sequence"/>
</dbReference>
<accession>A0A494YS88</accession>
<keyword evidence="3" id="KW-1185">Reference proteome</keyword>
<dbReference type="AlphaFoldDB" id="A0A494YS88"/>
<feature type="transmembrane region" description="Helical" evidence="1">
    <location>
        <begin position="135"/>
        <end position="155"/>
    </location>
</feature>
<dbReference type="RefSeq" id="WP_121134312.1">
    <property type="nucleotide sequence ID" value="NZ_JBHUFK010000048.1"/>
</dbReference>
<feature type="transmembrane region" description="Helical" evidence="1">
    <location>
        <begin position="20"/>
        <end position="39"/>
    </location>
</feature>
<feature type="transmembrane region" description="Helical" evidence="1">
    <location>
        <begin position="224"/>
        <end position="244"/>
    </location>
</feature>
<keyword evidence="1" id="KW-1133">Transmembrane helix</keyword>
<comment type="caution">
    <text evidence="2">The sequence shown here is derived from an EMBL/GenBank/DDBJ whole genome shotgun (WGS) entry which is preliminary data.</text>
</comment>
<dbReference type="EMBL" id="RBZO01000041">
    <property type="protein sequence ID" value="RKQ12493.1"/>
    <property type="molecule type" value="Genomic_DNA"/>
</dbReference>
<evidence type="ECO:0000313" key="3">
    <source>
        <dbReference type="Proteomes" id="UP000281813"/>
    </source>
</evidence>
<feature type="transmembrane region" description="Helical" evidence="1">
    <location>
        <begin position="54"/>
        <end position="75"/>
    </location>
</feature>
<sequence>MINYLKSESYRLLRKKGPYLTSMISLLLIAAASALLYFFGQSDPNFPYATSKFFYSNVISGGVLIILVGSLYNLALTGQDMSLIKQSISFGISRSVIFWSKLLLTLSYFLLICVVGILFVIVLGENLLLSDDQSVRNLLIACVNMVPIVLSGFFLTHTLKMLKVGDIYLIFTLLFMYGFSGTLLRYLLRPIAGLDALYHYAPSTLLSDNLMDFVNDSVHFGSEYWITGTVISGIALLIGAKWFAKQNID</sequence>
<keyword evidence="1" id="KW-0812">Transmembrane</keyword>